<dbReference type="PRINTS" id="PR00081">
    <property type="entry name" value="GDHRDH"/>
</dbReference>
<evidence type="ECO:0000256" key="1">
    <source>
        <dbReference type="ARBA" id="ARBA00006484"/>
    </source>
</evidence>
<organism evidence="4 5">
    <name type="scientific">Nonomuraea africana</name>
    <dbReference type="NCBI Taxonomy" id="46171"/>
    <lineage>
        <taxon>Bacteria</taxon>
        <taxon>Bacillati</taxon>
        <taxon>Actinomycetota</taxon>
        <taxon>Actinomycetes</taxon>
        <taxon>Streptosporangiales</taxon>
        <taxon>Streptosporangiaceae</taxon>
        <taxon>Nonomuraea</taxon>
    </lineage>
</organism>
<dbReference type="RefSeq" id="WP_192774779.1">
    <property type="nucleotide sequence ID" value="NZ_BAAASY010000001.1"/>
</dbReference>
<dbReference type="PANTHER" id="PTHR43391:SF91">
    <property type="entry name" value="OS04G0390700 PROTEIN"/>
    <property type="match status" value="1"/>
</dbReference>
<dbReference type="PRINTS" id="PR00080">
    <property type="entry name" value="SDRFAMILY"/>
</dbReference>
<evidence type="ECO:0000313" key="4">
    <source>
        <dbReference type="EMBL" id="MBE1559519.1"/>
    </source>
</evidence>
<comment type="similarity">
    <text evidence="1 3">Belongs to the short-chain dehydrogenases/reductases (SDR) family.</text>
</comment>
<dbReference type="InterPro" id="IPR020904">
    <property type="entry name" value="Sc_DH/Rdtase_CS"/>
</dbReference>
<evidence type="ECO:0000256" key="3">
    <source>
        <dbReference type="RuleBase" id="RU000363"/>
    </source>
</evidence>
<dbReference type="PANTHER" id="PTHR43391">
    <property type="entry name" value="RETINOL DEHYDROGENASE-RELATED"/>
    <property type="match status" value="1"/>
</dbReference>
<reference evidence="4 5" key="1">
    <citation type="submission" date="2020-10" db="EMBL/GenBank/DDBJ databases">
        <title>Sequencing the genomes of 1000 actinobacteria strains.</title>
        <authorList>
            <person name="Klenk H.-P."/>
        </authorList>
    </citation>
    <scope>NUCLEOTIDE SEQUENCE [LARGE SCALE GENOMIC DNA]</scope>
    <source>
        <strain evidence="4 5">DSM 43748</strain>
    </source>
</reference>
<dbReference type="InterPro" id="IPR002347">
    <property type="entry name" value="SDR_fam"/>
</dbReference>
<dbReference type="NCBIfam" id="NF006119">
    <property type="entry name" value="PRK08264.1-5"/>
    <property type="match status" value="1"/>
</dbReference>
<accession>A0ABR9KBY0</accession>
<dbReference type="InterPro" id="IPR036291">
    <property type="entry name" value="NAD(P)-bd_dom_sf"/>
</dbReference>
<dbReference type="Pfam" id="PF00106">
    <property type="entry name" value="adh_short"/>
    <property type="match status" value="1"/>
</dbReference>
<proteinExistence type="inferred from homology"/>
<name>A0ABR9KBY0_9ACTN</name>
<dbReference type="EMBL" id="JADBEF010000001">
    <property type="protein sequence ID" value="MBE1559519.1"/>
    <property type="molecule type" value="Genomic_DNA"/>
</dbReference>
<dbReference type="NCBIfam" id="NF006117">
    <property type="entry name" value="PRK08264.1-3"/>
    <property type="match status" value="1"/>
</dbReference>
<dbReference type="PROSITE" id="PS00061">
    <property type="entry name" value="ADH_SHORT"/>
    <property type="match status" value="1"/>
</dbReference>
<evidence type="ECO:0000256" key="2">
    <source>
        <dbReference type="ARBA" id="ARBA00023002"/>
    </source>
</evidence>
<keyword evidence="5" id="KW-1185">Reference proteome</keyword>
<sequence length="237" mass="25398">MKIKNSVALVTGGNRGLGLAFARELQARDAKKVYAGARSPDGLDLPDLVPVRLDVTDPASIDAVVEQCGDVTLLINNAGIANVNEGALDPDFVDLSREMFETNFYGLIRMSQAFAPVISRNGGGAIVNVLSDAAWFARPMVAAYSATKSAAWSFTNALRIEVRDKGVQVLGLHVGFMDTDMTRGLDIEKIDPRQVAAIALEELESGTEEVLADEQSRLVKGTLSTGRGYYLNPPDLA</sequence>
<dbReference type="Proteomes" id="UP000661607">
    <property type="component" value="Unassembled WGS sequence"/>
</dbReference>
<dbReference type="SUPFAM" id="SSF51735">
    <property type="entry name" value="NAD(P)-binding Rossmann-fold domains"/>
    <property type="match status" value="1"/>
</dbReference>
<comment type="caution">
    <text evidence="4">The sequence shown here is derived from an EMBL/GenBank/DDBJ whole genome shotgun (WGS) entry which is preliminary data.</text>
</comment>
<protein>
    <submittedName>
        <fullName evidence="4">NAD(P)-dependent dehydrogenase (Short-subunit alcohol dehydrogenase family)</fullName>
    </submittedName>
</protein>
<evidence type="ECO:0000313" key="5">
    <source>
        <dbReference type="Proteomes" id="UP000661607"/>
    </source>
</evidence>
<dbReference type="Gene3D" id="3.40.50.720">
    <property type="entry name" value="NAD(P)-binding Rossmann-like Domain"/>
    <property type="match status" value="1"/>
</dbReference>
<gene>
    <name evidence="4" type="ORF">H4W81_002298</name>
</gene>
<keyword evidence="2" id="KW-0560">Oxidoreductase</keyword>